<dbReference type="EMBL" id="KL142415">
    <property type="protein sequence ID" value="KDR67371.1"/>
    <property type="molecule type" value="Genomic_DNA"/>
</dbReference>
<keyword evidence="1" id="KW-0732">Signal</keyword>
<dbReference type="Proteomes" id="UP000027222">
    <property type="component" value="Unassembled WGS sequence"/>
</dbReference>
<sequence>MSCMPGPRSTLSAIFFVFRSLESILSIQFSQTIVTYESLGLSIMFAVIARRVSTNREYDKWQPLSKTLSTSIPSAMQPICSMQDSCTSTSNGRSPAWSSQSVSRAGTSNVGRVGDLAFTCALSPAVFI</sequence>
<gene>
    <name evidence="2" type="ORF">GALMADRAFT_1084665</name>
</gene>
<dbReference type="HOGENOM" id="CLU_1959754_0_0_1"/>
<keyword evidence="3" id="KW-1185">Reference proteome</keyword>
<feature type="signal peptide" evidence="1">
    <location>
        <begin position="1"/>
        <end position="26"/>
    </location>
</feature>
<feature type="chain" id="PRO_5001648782" evidence="1">
    <location>
        <begin position="27"/>
        <end position="128"/>
    </location>
</feature>
<accession>A0A067S952</accession>
<proteinExistence type="predicted"/>
<organism evidence="2 3">
    <name type="scientific">Galerina marginata (strain CBS 339.88)</name>
    <dbReference type="NCBI Taxonomy" id="685588"/>
    <lineage>
        <taxon>Eukaryota</taxon>
        <taxon>Fungi</taxon>
        <taxon>Dikarya</taxon>
        <taxon>Basidiomycota</taxon>
        <taxon>Agaricomycotina</taxon>
        <taxon>Agaricomycetes</taxon>
        <taxon>Agaricomycetidae</taxon>
        <taxon>Agaricales</taxon>
        <taxon>Agaricineae</taxon>
        <taxon>Strophariaceae</taxon>
        <taxon>Galerina</taxon>
    </lineage>
</organism>
<dbReference type="AlphaFoldDB" id="A0A067S952"/>
<name>A0A067S952_GALM3</name>
<evidence type="ECO:0000313" key="3">
    <source>
        <dbReference type="Proteomes" id="UP000027222"/>
    </source>
</evidence>
<evidence type="ECO:0000313" key="2">
    <source>
        <dbReference type="EMBL" id="KDR67371.1"/>
    </source>
</evidence>
<evidence type="ECO:0000256" key="1">
    <source>
        <dbReference type="SAM" id="SignalP"/>
    </source>
</evidence>
<protein>
    <submittedName>
        <fullName evidence="2">Uncharacterized protein</fullName>
    </submittedName>
</protein>
<reference evidence="3" key="1">
    <citation type="journal article" date="2014" name="Proc. Natl. Acad. Sci. U.S.A.">
        <title>Extensive sampling of basidiomycete genomes demonstrates inadequacy of the white-rot/brown-rot paradigm for wood decay fungi.</title>
        <authorList>
            <person name="Riley R."/>
            <person name="Salamov A.A."/>
            <person name="Brown D.W."/>
            <person name="Nagy L.G."/>
            <person name="Floudas D."/>
            <person name="Held B.W."/>
            <person name="Levasseur A."/>
            <person name="Lombard V."/>
            <person name="Morin E."/>
            <person name="Otillar R."/>
            <person name="Lindquist E.A."/>
            <person name="Sun H."/>
            <person name="LaButti K.M."/>
            <person name="Schmutz J."/>
            <person name="Jabbour D."/>
            <person name="Luo H."/>
            <person name="Baker S.E."/>
            <person name="Pisabarro A.G."/>
            <person name="Walton J.D."/>
            <person name="Blanchette R.A."/>
            <person name="Henrissat B."/>
            <person name="Martin F."/>
            <person name="Cullen D."/>
            <person name="Hibbett D.S."/>
            <person name="Grigoriev I.V."/>
        </authorList>
    </citation>
    <scope>NUCLEOTIDE SEQUENCE [LARGE SCALE GENOMIC DNA]</scope>
    <source>
        <strain evidence="3">CBS 339.88</strain>
    </source>
</reference>